<evidence type="ECO:0000256" key="3">
    <source>
        <dbReference type="ARBA" id="ARBA00022840"/>
    </source>
</evidence>
<keyword evidence="2" id="KW-0547">Nucleotide-binding</keyword>
<dbReference type="CDD" id="cd03214">
    <property type="entry name" value="ABC_Iron-Siderophores_B12_Hemin"/>
    <property type="match status" value="1"/>
</dbReference>
<dbReference type="PANTHER" id="PTHR42794">
    <property type="entry name" value="HEMIN IMPORT ATP-BINDING PROTEIN HMUV"/>
    <property type="match status" value="1"/>
</dbReference>
<evidence type="ECO:0000256" key="1">
    <source>
        <dbReference type="ARBA" id="ARBA00022448"/>
    </source>
</evidence>
<dbReference type="KEGG" id="taz:TREAZ_2258"/>
<dbReference type="Gene3D" id="3.40.50.300">
    <property type="entry name" value="P-loop containing nucleotide triphosphate hydrolases"/>
    <property type="match status" value="1"/>
</dbReference>
<protein>
    <submittedName>
        <fullName evidence="7">Ferrichrome transport ATP-binding protein FhuC</fullName>
    </submittedName>
</protein>
<dbReference type="Proteomes" id="UP000009222">
    <property type="component" value="Chromosome"/>
</dbReference>
<keyword evidence="3 7" id="KW-0067">ATP-binding</keyword>
<dbReference type="AlphaFoldDB" id="F5Y847"/>
<name>F5Y847_LEAAZ</name>
<dbReference type="HOGENOM" id="CLU_000604_1_11_12"/>
<evidence type="ECO:0000256" key="5">
    <source>
        <dbReference type="ARBA" id="ARBA00037066"/>
    </source>
</evidence>
<dbReference type="STRING" id="545695.TREAZ_2258"/>
<dbReference type="InterPro" id="IPR017871">
    <property type="entry name" value="ABC_transporter-like_CS"/>
</dbReference>
<dbReference type="eggNOG" id="COG1120">
    <property type="taxonomic scope" value="Bacteria"/>
</dbReference>
<evidence type="ECO:0000256" key="2">
    <source>
        <dbReference type="ARBA" id="ARBA00022741"/>
    </source>
</evidence>
<dbReference type="PANTHER" id="PTHR42794:SF1">
    <property type="entry name" value="HEMIN IMPORT ATP-BINDING PROTEIN HMUV"/>
    <property type="match status" value="1"/>
</dbReference>
<accession>F5Y847</accession>
<dbReference type="GO" id="GO:0016887">
    <property type="term" value="F:ATP hydrolysis activity"/>
    <property type="evidence" value="ECO:0007669"/>
    <property type="project" value="InterPro"/>
</dbReference>
<dbReference type="InterPro" id="IPR003593">
    <property type="entry name" value="AAA+_ATPase"/>
</dbReference>
<keyword evidence="8" id="KW-1185">Reference proteome</keyword>
<evidence type="ECO:0000313" key="7">
    <source>
        <dbReference type="EMBL" id="AEF81111.1"/>
    </source>
</evidence>
<evidence type="ECO:0000313" key="8">
    <source>
        <dbReference type="Proteomes" id="UP000009222"/>
    </source>
</evidence>
<sequence>MLEIKNLYTGYDCVDVVHNLSLKAERGKVLTIVGPNGCGKTTLLKAVARLLPYRGTITLEGHELKDFSRKNLAKKIALMGQSSQIYFPYSVYDTVALGRYPYSDGFLKSLSKDDEDIIERILGQLELREVRNRMITELSGGQLQRVFLARTLAQNPDLILLDEPTNHLDLKHQVELLDYLSKWVKENDKTVTAVLHDLNLARRFGDTAALMYDGKLIASGEPETVLNGETLKEIYGIDVKAFMLESLKKWQAGNA</sequence>
<dbReference type="GO" id="GO:0005524">
    <property type="term" value="F:ATP binding"/>
    <property type="evidence" value="ECO:0007669"/>
    <property type="project" value="UniProtKB-KW"/>
</dbReference>
<dbReference type="FunCoup" id="F5Y847">
    <property type="interactions" value="219"/>
</dbReference>
<dbReference type="SMART" id="SM00382">
    <property type="entry name" value="AAA"/>
    <property type="match status" value="1"/>
</dbReference>
<comment type="function">
    <text evidence="5">Part of the ABC transporter complex HmuTUV involved in hemin import. Responsible for energy coupling to the transport system.</text>
</comment>
<feature type="domain" description="ABC transporter" evidence="6">
    <location>
        <begin position="2"/>
        <end position="238"/>
    </location>
</feature>
<dbReference type="SUPFAM" id="SSF52540">
    <property type="entry name" value="P-loop containing nucleoside triphosphate hydrolases"/>
    <property type="match status" value="1"/>
</dbReference>
<organism evidence="7 8">
    <name type="scientific">Leadbettera azotonutricia (strain ATCC BAA-888 / DSM 13862 / ZAS-9)</name>
    <name type="common">Treponema azotonutricium</name>
    <dbReference type="NCBI Taxonomy" id="545695"/>
    <lineage>
        <taxon>Bacteria</taxon>
        <taxon>Pseudomonadati</taxon>
        <taxon>Spirochaetota</taxon>
        <taxon>Spirochaetia</taxon>
        <taxon>Spirochaetales</taxon>
        <taxon>Breznakiellaceae</taxon>
        <taxon>Leadbettera</taxon>
    </lineage>
</organism>
<reference evidence="8" key="1">
    <citation type="submission" date="2009-12" db="EMBL/GenBank/DDBJ databases">
        <title>Complete sequence of Treponema azotonutricium strain ZAS-9.</title>
        <authorList>
            <person name="Tetu S.G."/>
            <person name="Matson E."/>
            <person name="Ren Q."/>
            <person name="Seshadri R."/>
            <person name="Elbourne L."/>
            <person name="Hassan K.A."/>
            <person name="Durkin A."/>
            <person name="Radune D."/>
            <person name="Mohamoud Y."/>
            <person name="Shay R."/>
            <person name="Jin S."/>
            <person name="Zhang X."/>
            <person name="Lucey K."/>
            <person name="Ballor N.R."/>
            <person name="Ottesen E."/>
            <person name="Rosenthal R."/>
            <person name="Allen A."/>
            <person name="Leadbetter J.R."/>
            <person name="Paulsen I.T."/>
        </authorList>
    </citation>
    <scope>NUCLEOTIDE SEQUENCE [LARGE SCALE GENOMIC DNA]</scope>
    <source>
        <strain evidence="8">ATCC BAA-888 / DSM 13862 / ZAS-9</strain>
    </source>
</reference>
<dbReference type="Pfam" id="PF00005">
    <property type="entry name" value="ABC_tran"/>
    <property type="match status" value="1"/>
</dbReference>
<keyword evidence="4" id="KW-1278">Translocase</keyword>
<dbReference type="RefSeq" id="WP_015709794.1">
    <property type="nucleotide sequence ID" value="NC_015577.1"/>
</dbReference>
<gene>
    <name evidence="7" type="ordered locus">TREAZ_2258</name>
</gene>
<dbReference type="PROSITE" id="PS50893">
    <property type="entry name" value="ABC_TRANSPORTER_2"/>
    <property type="match status" value="1"/>
</dbReference>
<dbReference type="OrthoDB" id="9799337at2"/>
<dbReference type="InParanoid" id="F5Y847"/>
<dbReference type="FunFam" id="3.40.50.300:FF:000134">
    <property type="entry name" value="Iron-enterobactin ABC transporter ATP-binding protein"/>
    <property type="match status" value="1"/>
</dbReference>
<proteinExistence type="predicted"/>
<reference evidence="7 8" key="2">
    <citation type="journal article" date="2011" name="ISME J.">
        <title>RNA-seq reveals cooperative metabolic interactions between two termite-gut spirochete species in co-culture.</title>
        <authorList>
            <person name="Rosenthal A.Z."/>
            <person name="Matson E.G."/>
            <person name="Eldar A."/>
            <person name="Leadbetter J.R."/>
        </authorList>
    </citation>
    <scope>NUCLEOTIDE SEQUENCE [LARGE SCALE GENOMIC DNA]</scope>
    <source>
        <strain evidence="8">ATCC BAA-888 / DSM 13862 / ZAS-9</strain>
    </source>
</reference>
<dbReference type="EMBL" id="CP001841">
    <property type="protein sequence ID" value="AEF81111.1"/>
    <property type="molecule type" value="Genomic_DNA"/>
</dbReference>
<dbReference type="PROSITE" id="PS00211">
    <property type="entry name" value="ABC_TRANSPORTER_1"/>
    <property type="match status" value="1"/>
</dbReference>
<evidence type="ECO:0000259" key="6">
    <source>
        <dbReference type="PROSITE" id="PS50893"/>
    </source>
</evidence>
<dbReference type="InterPro" id="IPR003439">
    <property type="entry name" value="ABC_transporter-like_ATP-bd"/>
</dbReference>
<keyword evidence="1" id="KW-0813">Transport</keyword>
<dbReference type="InterPro" id="IPR027417">
    <property type="entry name" value="P-loop_NTPase"/>
</dbReference>
<evidence type="ECO:0000256" key="4">
    <source>
        <dbReference type="ARBA" id="ARBA00022967"/>
    </source>
</evidence>